<feature type="domain" description="FMN-binding" evidence="8">
    <location>
        <begin position="88"/>
        <end position="178"/>
    </location>
</feature>
<evidence type="ECO:0000256" key="1">
    <source>
        <dbReference type="ARBA" id="ARBA00022448"/>
    </source>
</evidence>
<dbReference type="GO" id="GO:0022900">
    <property type="term" value="P:electron transport chain"/>
    <property type="evidence" value="ECO:0007669"/>
    <property type="project" value="UniProtKB-UniRule"/>
</dbReference>
<dbReference type="GO" id="GO:0009055">
    <property type="term" value="F:electron transfer activity"/>
    <property type="evidence" value="ECO:0007669"/>
    <property type="project" value="InterPro"/>
</dbReference>
<evidence type="ECO:0000256" key="3">
    <source>
        <dbReference type="ARBA" id="ARBA00022630"/>
    </source>
</evidence>
<evidence type="ECO:0000256" key="7">
    <source>
        <dbReference type="SAM" id="Phobius"/>
    </source>
</evidence>
<dbReference type="PANTHER" id="PTHR36118">
    <property type="entry name" value="ION-TRANSLOCATING OXIDOREDUCTASE COMPLEX SUBUNIT G"/>
    <property type="match status" value="1"/>
</dbReference>
<dbReference type="RefSeq" id="WP_229343830.1">
    <property type="nucleotide sequence ID" value="NZ_JAJFAT010000002.1"/>
</dbReference>
<dbReference type="PANTHER" id="PTHR36118:SF1">
    <property type="entry name" value="ION-TRANSLOCATING OXIDOREDUCTASE COMPLEX SUBUNIT G"/>
    <property type="match status" value="1"/>
</dbReference>
<dbReference type="Proteomes" id="UP001199296">
    <property type="component" value="Unassembled WGS sequence"/>
</dbReference>
<keyword evidence="4 6" id="KW-0288">FMN</keyword>
<proteinExistence type="inferred from homology"/>
<comment type="subcellular location">
    <subcellularLocation>
        <location evidence="6">Cell membrane</location>
        <topology evidence="6">Single-pass membrane protein</topology>
    </subcellularLocation>
</comment>
<keyword evidence="6 7" id="KW-1133">Transmembrane helix</keyword>
<evidence type="ECO:0000259" key="8">
    <source>
        <dbReference type="SMART" id="SM00900"/>
    </source>
</evidence>
<dbReference type="GO" id="GO:0010181">
    <property type="term" value="F:FMN binding"/>
    <property type="evidence" value="ECO:0007669"/>
    <property type="project" value="InterPro"/>
</dbReference>
<dbReference type="EC" id="7.-.-.-" evidence="6"/>
<gene>
    <name evidence="6" type="primary">rnfG</name>
    <name evidence="9" type="ORF">LJ207_02635</name>
</gene>
<evidence type="ECO:0000256" key="5">
    <source>
        <dbReference type="ARBA" id="ARBA00022982"/>
    </source>
</evidence>
<feature type="modified residue" description="FMN phosphoryl threonine" evidence="6">
    <location>
        <position position="161"/>
    </location>
</feature>
<keyword evidence="6 7" id="KW-0812">Transmembrane</keyword>
<reference evidence="9 10" key="1">
    <citation type="submission" date="2021-10" db="EMBL/GenBank/DDBJ databases">
        <authorList>
            <person name="Grouzdev D.S."/>
            <person name="Pantiukh K.S."/>
            <person name="Krutkina M.S."/>
        </authorList>
    </citation>
    <scope>NUCLEOTIDE SEQUENCE [LARGE SCALE GENOMIC DNA]</scope>
    <source>
        <strain evidence="9 10">Z-7514</strain>
    </source>
</reference>
<dbReference type="AlphaFoldDB" id="A0AAW4WUM9"/>
<comment type="function">
    <text evidence="6">Part of a membrane-bound complex that couples electron transfer with translocation of ions across the membrane.</text>
</comment>
<keyword evidence="3 6" id="KW-0285">Flavoprotein</keyword>
<comment type="cofactor">
    <cofactor evidence="6">
        <name>FMN</name>
        <dbReference type="ChEBI" id="CHEBI:58210"/>
    </cofactor>
</comment>
<accession>A0AAW4WUM9</accession>
<name>A0AAW4WUM9_9FIRM</name>
<comment type="similarity">
    <text evidence="6">Belongs to the RnfG family.</text>
</comment>
<dbReference type="SMART" id="SM00900">
    <property type="entry name" value="FMN_bind"/>
    <property type="match status" value="1"/>
</dbReference>
<keyword evidence="5 6" id="KW-0249">Electron transport</keyword>
<evidence type="ECO:0000313" key="10">
    <source>
        <dbReference type="Proteomes" id="UP001199296"/>
    </source>
</evidence>
<organism evidence="9 10">
    <name type="scientific">Halanaerobium polyolivorans</name>
    <dbReference type="NCBI Taxonomy" id="2886943"/>
    <lineage>
        <taxon>Bacteria</taxon>
        <taxon>Bacillati</taxon>
        <taxon>Bacillota</taxon>
        <taxon>Clostridia</taxon>
        <taxon>Halanaerobiales</taxon>
        <taxon>Halanaerobiaceae</taxon>
        <taxon>Halanaerobium</taxon>
    </lineage>
</organism>
<dbReference type="Pfam" id="PF04205">
    <property type="entry name" value="FMN_bind"/>
    <property type="match status" value="1"/>
</dbReference>
<evidence type="ECO:0000313" key="9">
    <source>
        <dbReference type="EMBL" id="MCC3144215.1"/>
    </source>
</evidence>
<keyword evidence="2 6" id="KW-0597">Phosphoprotein</keyword>
<comment type="subunit">
    <text evidence="6">The complex is composed of six subunits: RnfA, RnfB, RnfC, RnfD, RnfE and RnfG.</text>
</comment>
<keyword evidence="6" id="KW-1278">Translocase</keyword>
<dbReference type="InterPro" id="IPR010209">
    <property type="entry name" value="Ion_transpt_RnfG/RsxG"/>
</dbReference>
<dbReference type="PIRSF" id="PIRSF006091">
    <property type="entry name" value="E_trnsport_RnfG"/>
    <property type="match status" value="1"/>
</dbReference>
<keyword evidence="6 7" id="KW-0472">Membrane</keyword>
<keyword evidence="6" id="KW-1003">Cell membrane</keyword>
<dbReference type="GO" id="GO:0005886">
    <property type="term" value="C:plasma membrane"/>
    <property type="evidence" value="ECO:0007669"/>
    <property type="project" value="UniProtKB-SubCell"/>
</dbReference>
<comment type="caution">
    <text evidence="9">The sequence shown here is derived from an EMBL/GenBank/DDBJ whole genome shotgun (WGS) entry which is preliminary data.</text>
</comment>
<dbReference type="HAMAP" id="MF_00479">
    <property type="entry name" value="RsxG_RnfG"/>
    <property type="match status" value="1"/>
</dbReference>
<dbReference type="NCBIfam" id="TIGR01947">
    <property type="entry name" value="rnfG"/>
    <property type="match status" value="1"/>
</dbReference>
<evidence type="ECO:0000256" key="6">
    <source>
        <dbReference type="HAMAP-Rule" id="MF_00479"/>
    </source>
</evidence>
<dbReference type="EMBL" id="JAJFAT010000002">
    <property type="protein sequence ID" value="MCC3144215.1"/>
    <property type="molecule type" value="Genomic_DNA"/>
</dbReference>
<keyword evidence="1 6" id="KW-0813">Transport</keyword>
<evidence type="ECO:0000256" key="4">
    <source>
        <dbReference type="ARBA" id="ARBA00022643"/>
    </source>
</evidence>
<keyword evidence="10" id="KW-1185">Reference proteome</keyword>
<feature type="transmembrane region" description="Helical" evidence="7">
    <location>
        <begin position="7"/>
        <end position="30"/>
    </location>
</feature>
<sequence length="185" mass="20382">MEKNSNLSLILTLVTIGLVSAFILSFVYLWTTPYIEANQAEVRRRAINEVLPGAEEIEEIDIDGEIFYEAYDQDNRQIGVATQHSGAGYNGMIDIMVGVNLDDSKVLNISIVNHEETPGLGARITEEGFRSHFQEKPFGDYQAVSTEPTDPMEVEIIAGATISSEAVIKIVENAVEKINTVYGGR</sequence>
<evidence type="ECO:0000256" key="2">
    <source>
        <dbReference type="ARBA" id="ARBA00022553"/>
    </source>
</evidence>
<dbReference type="InterPro" id="IPR007329">
    <property type="entry name" value="FMN-bd"/>
</dbReference>
<protein>
    <recommendedName>
        <fullName evidence="6">Ion-translocating oxidoreductase complex subunit G</fullName>
        <ecNumber evidence="6">7.-.-.-</ecNumber>
    </recommendedName>
    <alternativeName>
        <fullName evidence="6">Rnf electron transport complex subunit G</fullName>
    </alternativeName>
</protein>